<keyword evidence="3" id="KW-1185">Reference proteome</keyword>
<dbReference type="Gene3D" id="3.40.1580.10">
    <property type="entry name" value="SMI1/KNR4-like"/>
    <property type="match status" value="1"/>
</dbReference>
<dbReference type="KEGG" id="hbs:IPV69_03690"/>
<proteinExistence type="predicted"/>
<evidence type="ECO:0000313" key="2">
    <source>
        <dbReference type="EMBL" id="QOV90480.1"/>
    </source>
</evidence>
<evidence type="ECO:0000259" key="1">
    <source>
        <dbReference type="SMART" id="SM00860"/>
    </source>
</evidence>
<dbReference type="Pfam" id="PF09346">
    <property type="entry name" value="SMI1_KNR4"/>
    <property type="match status" value="1"/>
</dbReference>
<reference evidence="2 3" key="1">
    <citation type="submission" date="2020-10" db="EMBL/GenBank/DDBJ databases">
        <title>Wide distribution of Phycisphaera-like planctomycetes from WD2101 soil group in peatlands and genome analysis of the first cultivated representative.</title>
        <authorList>
            <person name="Dedysh S.N."/>
            <person name="Beletsky A.V."/>
            <person name="Ivanova A."/>
            <person name="Kulichevskaya I.S."/>
            <person name="Suzina N.E."/>
            <person name="Philippov D.A."/>
            <person name="Rakitin A.L."/>
            <person name="Mardanov A.V."/>
            <person name="Ravin N.V."/>
        </authorList>
    </citation>
    <scope>NUCLEOTIDE SEQUENCE [LARGE SCALE GENOMIC DNA]</scope>
    <source>
        <strain evidence="2 3">M1803</strain>
    </source>
</reference>
<protein>
    <submittedName>
        <fullName evidence="2">SMI1/KNR4 family protein</fullName>
    </submittedName>
</protein>
<dbReference type="Proteomes" id="UP000593765">
    <property type="component" value="Chromosome"/>
</dbReference>
<gene>
    <name evidence="2" type="ORF">IPV69_03690</name>
</gene>
<dbReference type="EMBL" id="CP063458">
    <property type="protein sequence ID" value="QOV90480.1"/>
    <property type="molecule type" value="Genomic_DNA"/>
</dbReference>
<dbReference type="AlphaFoldDB" id="A0A7M2X167"/>
<accession>A0A7M2X167</accession>
<organism evidence="2 3">
    <name type="scientific">Humisphaera borealis</name>
    <dbReference type="NCBI Taxonomy" id="2807512"/>
    <lineage>
        <taxon>Bacteria</taxon>
        <taxon>Pseudomonadati</taxon>
        <taxon>Planctomycetota</taxon>
        <taxon>Phycisphaerae</taxon>
        <taxon>Tepidisphaerales</taxon>
        <taxon>Tepidisphaeraceae</taxon>
        <taxon>Humisphaera</taxon>
    </lineage>
</organism>
<dbReference type="InterPro" id="IPR018958">
    <property type="entry name" value="Knr4/Smi1-like_dom"/>
</dbReference>
<dbReference type="RefSeq" id="WP_206293566.1">
    <property type="nucleotide sequence ID" value="NZ_CP063458.1"/>
</dbReference>
<dbReference type="SMART" id="SM00860">
    <property type="entry name" value="SMI1_KNR4"/>
    <property type="match status" value="1"/>
</dbReference>
<feature type="domain" description="Knr4/Smi1-like" evidence="1">
    <location>
        <begin position="22"/>
        <end position="137"/>
    </location>
</feature>
<sequence>MTDPVTDSFVTVFTARGLSGSPCDEWSVRDLEQQLGVVFPAAYRAFLRIAGYECEALAGSHYSIDDDLADLQRAGERIASHEKVELPQDAFVFLVHQGFACHFFLTEDGEDPAVFQCVEGMGPIERVASHFSEWLLQELTRSESYREERSRGT</sequence>
<name>A0A7M2X167_9BACT</name>
<dbReference type="SUPFAM" id="SSF160631">
    <property type="entry name" value="SMI1/KNR4-like"/>
    <property type="match status" value="1"/>
</dbReference>
<evidence type="ECO:0000313" key="3">
    <source>
        <dbReference type="Proteomes" id="UP000593765"/>
    </source>
</evidence>
<dbReference type="InterPro" id="IPR037883">
    <property type="entry name" value="Knr4/Smi1-like_sf"/>
</dbReference>